<accession>A0A1M6MQ98</accession>
<dbReference type="SUPFAM" id="SSF53850">
    <property type="entry name" value="Periplasmic binding protein-like II"/>
    <property type="match status" value="1"/>
</dbReference>
<evidence type="ECO:0000259" key="5">
    <source>
        <dbReference type="PROSITE" id="PS50931"/>
    </source>
</evidence>
<dbReference type="Proteomes" id="UP000184171">
    <property type="component" value="Unassembled WGS sequence"/>
</dbReference>
<keyword evidence="7" id="KW-1185">Reference proteome</keyword>
<dbReference type="STRING" id="1122189.SAMN02745165_03362"/>
<keyword evidence="3" id="KW-0238">DNA-binding</keyword>
<keyword evidence="4" id="KW-0804">Transcription</keyword>
<evidence type="ECO:0000256" key="3">
    <source>
        <dbReference type="ARBA" id="ARBA00023125"/>
    </source>
</evidence>
<dbReference type="PROSITE" id="PS50931">
    <property type="entry name" value="HTH_LYSR"/>
    <property type="match status" value="1"/>
</dbReference>
<dbReference type="PANTHER" id="PTHR30579:SF2">
    <property type="entry name" value="HTH-TYPE TRANSCRIPTIONAL REGULATOR ARGP"/>
    <property type="match status" value="1"/>
</dbReference>
<dbReference type="GO" id="GO:0003700">
    <property type="term" value="F:DNA-binding transcription factor activity"/>
    <property type="evidence" value="ECO:0007669"/>
    <property type="project" value="InterPro"/>
</dbReference>
<dbReference type="Gene3D" id="1.10.10.10">
    <property type="entry name" value="Winged helix-like DNA-binding domain superfamily/Winged helix DNA-binding domain"/>
    <property type="match status" value="1"/>
</dbReference>
<dbReference type="Gene3D" id="3.40.190.290">
    <property type="match status" value="1"/>
</dbReference>
<dbReference type="NCBIfam" id="TIGR03298">
    <property type="entry name" value="argP"/>
    <property type="match status" value="1"/>
</dbReference>
<dbReference type="NCBIfam" id="NF002964">
    <property type="entry name" value="PRK03635.1"/>
    <property type="match status" value="1"/>
</dbReference>
<dbReference type="InterPro" id="IPR050176">
    <property type="entry name" value="LTTR"/>
</dbReference>
<evidence type="ECO:0000256" key="4">
    <source>
        <dbReference type="ARBA" id="ARBA00023163"/>
    </source>
</evidence>
<dbReference type="InterPro" id="IPR036388">
    <property type="entry name" value="WH-like_DNA-bd_sf"/>
</dbReference>
<reference evidence="6 7" key="1">
    <citation type="submission" date="2016-11" db="EMBL/GenBank/DDBJ databases">
        <authorList>
            <person name="Jaros S."/>
            <person name="Januszkiewicz K."/>
            <person name="Wedrychowicz H."/>
        </authorList>
    </citation>
    <scope>NUCLEOTIDE SEQUENCE [LARGE SCALE GENOMIC DNA]</scope>
    <source>
        <strain evidence="6 7">DSM 5091</strain>
    </source>
</reference>
<dbReference type="AlphaFoldDB" id="A0A1M6MQ98"/>
<dbReference type="NCBIfam" id="NF009888">
    <property type="entry name" value="PRK13348.1"/>
    <property type="match status" value="1"/>
</dbReference>
<comment type="similarity">
    <text evidence="1">Belongs to the LysR transcriptional regulatory family.</text>
</comment>
<evidence type="ECO:0000256" key="1">
    <source>
        <dbReference type="ARBA" id="ARBA00009437"/>
    </source>
</evidence>
<gene>
    <name evidence="6" type="ORF">SAMN02745165_03362</name>
</gene>
<dbReference type="GO" id="GO:0003677">
    <property type="term" value="F:DNA binding"/>
    <property type="evidence" value="ECO:0007669"/>
    <property type="project" value="UniProtKB-KW"/>
</dbReference>
<dbReference type="EMBL" id="FQZT01000020">
    <property type="protein sequence ID" value="SHJ85651.1"/>
    <property type="molecule type" value="Genomic_DNA"/>
</dbReference>
<evidence type="ECO:0000256" key="2">
    <source>
        <dbReference type="ARBA" id="ARBA00023015"/>
    </source>
</evidence>
<evidence type="ECO:0000313" key="6">
    <source>
        <dbReference type="EMBL" id="SHJ85651.1"/>
    </source>
</evidence>
<sequence length="298" mass="33171">MCMLDYKLIEALAKVVSEGGFERAAKTLFITQSAVSQRIRQLEDQSGQLLLTRSSPPQPTEAGKALLKHYQQVKLLEDGLSAELTAVAEQGPATLAIGINADSLASWFISAIQPLLQQFNLLIDLRVDDQEQTHLFLREGEVVGCISNASKPMQGCRVEYLGVMNYRMLAAPDFAARWFPDGLTLAVAEKAPAVIFNRKDRLHYQFMQQHLDGLPDRLPCHYIPTPEQFLRVISEGYSYGMVPDWQSAELRNSGELVELISGAVFPVALYWHCWNLDSPALHSFSQQLVHGAEMLLGG</sequence>
<dbReference type="SUPFAM" id="SSF46785">
    <property type="entry name" value="Winged helix' DNA-binding domain"/>
    <property type="match status" value="1"/>
</dbReference>
<proteinExistence type="inferred from homology"/>
<dbReference type="PANTHER" id="PTHR30579">
    <property type="entry name" value="TRANSCRIPTIONAL REGULATOR"/>
    <property type="match status" value="1"/>
</dbReference>
<evidence type="ECO:0000313" key="7">
    <source>
        <dbReference type="Proteomes" id="UP000184171"/>
    </source>
</evidence>
<organism evidence="6 7">
    <name type="scientific">Malonomonas rubra DSM 5091</name>
    <dbReference type="NCBI Taxonomy" id="1122189"/>
    <lineage>
        <taxon>Bacteria</taxon>
        <taxon>Pseudomonadati</taxon>
        <taxon>Thermodesulfobacteriota</taxon>
        <taxon>Desulfuromonadia</taxon>
        <taxon>Desulfuromonadales</taxon>
        <taxon>Geopsychrobacteraceae</taxon>
        <taxon>Malonomonas</taxon>
    </lineage>
</organism>
<dbReference type="InterPro" id="IPR005119">
    <property type="entry name" value="LysR_subst-bd"/>
</dbReference>
<dbReference type="PRINTS" id="PR00039">
    <property type="entry name" value="HTHLYSR"/>
</dbReference>
<dbReference type="InterPro" id="IPR017685">
    <property type="entry name" value="ArgP"/>
</dbReference>
<protein>
    <submittedName>
        <fullName evidence="6">LysR family transcriptional regulator, chromosome initiation inhibitor</fullName>
    </submittedName>
</protein>
<keyword evidence="2" id="KW-0805">Transcription regulation</keyword>
<dbReference type="Pfam" id="PF03466">
    <property type="entry name" value="LysR_substrate"/>
    <property type="match status" value="1"/>
</dbReference>
<feature type="domain" description="HTH lysR-type" evidence="5">
    <location>
        <begin position="4"/>
        <end position="60"/>
    </location>
</feature>
<dbReference type="InterPro" id="IPR000847">
    <property type="entry name" value="LysR_HTH_N"/>
</dbReference>
<dbReference type="InterPro" id="IPR036390">
    <property type="entry name" value="WH_DNA-bd_sf"/>
</dbReference>
<name>A0A1M6MQ98_MALRU</name>
<dbReference type="Pfam" id="PF00126">
    <property type="entry name" value="HTH_1"/>
    <property type="match status" value="1"/>
</dbReference>